<name>A0A8B6HFU9_MYTGA</name>
<feature type="compositionally biased region" description="Basic and acidic residues" evidence="1">
    <location>
        <begin position="70"/>
        <end position="91"/>
    </location>
</feature>
<evidence type="ECO:0000313" key="2">
    <source>
        <dbReference type="EMBL" id="VDI79020.1"/>
    </source>
</evidence>
<evidence type="ECO:0000256" key="1">
    <source>
        <dbReference type="SAM" id="MobiDB-lite"/>
    </source>
</evidence>
<comment type="caution">
    <text evidence="2">The sequence shown here is derived from an EMBL/GenBank/DDBJ whole genome shotgun (WGS) entry which is preliminary data.</text>
</comment>
<keyword evidence="3" id="KW-1185">Reference proteome</keyword>
<dbReference type="EMBL" id="UYJE01010032">
    <property type="protein sequence ID" value="VDI79020.1"/>
    <property type="molecule type" value="Genomic_DNA"/>
</dbReference>
<dbReference type="AlphaFoldDB" id="A0A8B6HFU9"/>
<feature type="compositionally biased region" description="Polar residues" evidence="1">
    <location>
        <begin position="96"/>
        <end position="105"/>
    </location>
</feature>
<feature type="compositionally biased region" description="Polar residues" evidence="1">
    <location>
        <begin position="157"/>
        <end position="174"/>
    </location>
</feature>
<evidence type="ECO:0000313" key="3">
    <source>
        <dbReference type="Proteomes" id="UP000596742"/>
    </source>
</evidence>
<sequence>MFMLRTHDLSWQDHVVNIEFMVNPSHNQLLFNKHKTLASKCDKAKRLYDKELKTSQKNFVVDMRMMERKKSALERRQSEIKTRKHSQEFIKKSSKPRSGNNNVPDSNIIRGQSAPPNIDSAFMTEVDHFSRDDDESYYNVSPISRGTTINAWYASTPDASRPSTQKQSSSAYKSSTRKKSVRFDDRITENSCESHVNNRVKIFLEEQKNFNRRPLIYNGRFKSASSPAVAKRCMSTKLDTDTLMHAFNDLCLNNSVENFKKLSSVASRVKSNYKLARNTSLVPPHAALKTSRRFKEIICKE</sequence>
<reference evidence="2" key="1">
    <citation type="submission" date="2018-11" db="EMBL/GenBank/DDBJ databases">
        <authorList>
            <person name="Alioto T."/>
            <person name="Alioto T."/>
        </authorList>
    </citation>
    <scope>NUCLEOTIDE SEQUENCE</scope>
</reference>
<feature type="region of interest" description="Disordered" evidence="1">
    <location>
        <begin position="156"/>
        <end position="178"/>
    </location>
</feature>
<feature type="region of interest" description="Disordered" evidence="1">
    <location>
        <begin position="70"/>
        <end position="119"/>
    </location>
</feature>
<gene>
    <name evidence="2" type="ORF">MGAL_10B082265</name>
</gene>
<proteinExistence type="predicted"/>
<dbReference type="OrthoDB" id="6077476at2759"/>
<protein>
    <submittedName>
        <fullName evidence="2">Uncharacterized protein</fullName>
    </submittedName>
</protein>
<organism evidence="2 3">
    <name type="scientific">Mytilus galloprovincialis</name>
    <name type="common">Mediterranean mussel</name>
    <dbReference type="NCBI Taxonomy" id="29158"/>
    <lineage>
        <taxon>Eukaryota</taxon>
        <taxon>Metazoa</taxon>
        <taxon>Spiralia</taxon>
        <taxon>Lophotrochozoa</taxon>
        <taxon>Mollusca</taxon>
        <taxon>Bivalvia</taxon>
        <taxon>Autobranchia</taxon>
        <taxon>Pteriomorphia</taxon>
        <taxon>Mytilida</taxon>
        <taxon>Mytiloidea</taxon>
        <taxon>Mytilidae</taxon>
        <taxon>Mytilinae</taxon>
        <taxon>Mytilus</taxon>
    </lineage>
</organism>
<accession>A0A8B6HFU9</accession>
<dbReference type="Proteomes" id="UP000596742">
    <property type="component" value="Unassembled WGS sequence"/>
</dbReference>